<name>A0A073KV02_9BACI</name>
<keyword evidence="2" id="KW-1185">Reference proteome</keyword>
<dbReference type="Proteomes" id="UP000027778">
    <property type="component" value="Unassembled WGS sequence"/>
</dbReference>
<dbReference type="Pfam" id="PF14181">
    <property type="entry name" value="YqfQ"/>
    <property type="match status" value="1"/>
</dbReference>
<accession>A0A073KV02</accession>
<evidence type="ECO:0008006" key="3">
    <source>
        <dbReference type="Google" id="ProtNLM"/>
    </source>
</evidence>
<dbReference type="EMBL" id="JOTM01000001">
    <property type="protein sequence ID" value="KEK26218.1"/>
    <property type="molecule type" value="Genomic_DNA"/>
</dbReference>
<comment type="caution">
    <text evidence="1">The sequence shown here is derived from an EMBL/GenBank/DDBJ whole genome shotgun (WGS) entry which is preliminary data.</text>
</comment>
<evidence type="ECO:0000313" key="1">
    <source>
        <dbReference type="EMBL" id="KEK26218.1"/>
    </source>
</evidence>
<dbReference type="AlphaFoldDB" id="A0A073KV02"/>
<sequence>MYPRSPMQQMYTGQQQPYTPYPIPHLPPMVQKKKGFLSKLFQKHDPTHSFMQMVPPYRQMESPPMMHQQQHQPYMQQHQPYMQQPQQMMPPQMNESNDMRGAAAVTTSASGGIGSFFSNLISNPTGMLNNVEKVVQVAQSVGPVVEQYGPIVRSIPSIVKILTSGKGVAEEPTETEKVEVITTPSTPSKKKKRKKVILESSVEKELQKENIAHMTTKPKLYV</sequence>
<proteinExistence type="predicted"/>
<reference evidence="1 2" key="1">
    <citation type="submission" date="2014-06" db="EMBL/GenBank/DDBJ databases">
        <title>Draft genome sequence of Bacillus gaemokensis JCM 15801 (MCCC 1A00707).</title>
        <authorList>
            <person name="Lai Q."/>
            <person name="Liu Y."/>
            <person name="Shao Z."/>
        </authorList>
    </citation>
    <scope>NUCLEOTIDE SEQUENCE [LARGE SCALE GENOMIC DNA]</scope>
    <source>
        <strain evidence="1 2">JCM 15801</strain>
    </source>
</reference>
<evidence type="ECO:0000313" key="2">
    <source>
        <dbReference type="Proteomes" id="UP000027778"/>
    </source>
</evidence>
<dbReference type="InterPro" id="IPR025571">
    <property type="entry name" value="YqfQ"/>
</dbReference>
<protein>
    <recommendedName>
        <fullName evidence="3">VrrA protein</fullName>
    </recommendedName>
</protein>
<dbReference type="RefSeq" id="WP_033672571.1">
    <property type="nucleotide sequence ID" value="NZ_JOTM01000001.1"/>
</dbReference>
<dbReference type="STRING" id="574375.AZF08_03040"/>
<organism evidence="1 2">
    <name type="scientific">Bacillus gaemokensis</name>
    <dbReference type="NCBI Taxonomy" id="574375"/>
    <lineage>
        <taxon>Bacteria</taxon>
        <taxon>Bacillati</taxon>
        <taxon>Bacillota</taxon>
        <taxon>Bacilli</taxon>
        <taxon>Bacillales</taxon>
        <taxon>Bacillaceae</taxon>
        <taxon>Bacillus</taxon>
        <taxon>Bacillus cereus group</taxon>
    </lineage>
</organism>
<dbReference type="OrthoDB" id="2860117at2"/>
<gene>
    <name evidence="1" type="ORF">BAGA_02985</name>
</gene>